<evidence type="ECO:0000313" key="2">
    <source>
        <dbReference type="Proteomes" id="UP000001365"/>
    </source>
</evidence>
<sequence>MNPSVKIKWLLTASGITTYKIGKKIGESTQFLDRYKNDPQKIGGMRLEKAEKLLDYIGTLKQEDVIRNTWNNQQILVQNSTEDEITDYFNSYPFAVKLNWIKPHKEMFIVNFDTVGDNTFKKYPYDLDNLYFFAGINREYMVRFADFLRACGTKLYFGGSRALYQVDGKKYQIIAKIKRPSEIGPALKVINVIETDVYREDLVPKISEEESILSPEEL</sequence>
<evidence type="ECO:0000313" key="1">
    <source>
        <dbReference type="EMBL" id="CAW92201.1"/>
    </source>
</evidence>
<accession>C0M6Y0</accession>
<dbReference type="Proteomes" id="UP000001365">
    <property type="component" value="Chromosome"/>
</dbReference>
<dbReference type="RefSeq" id="WP_012678884.1">
    <property type="nucleotide sequence ID" value="NC_012471.1"/>
</dbReference>
<dbReference type="AlphaFoldDB" id="C0M6Y0"/>
<protein>
    <submittedName>
        <fullName evidence="1">Putative DNA-binding phage protein</fullName>
    </submittedName>
</protein>
<name>C0M6Y0_STRE4</name>
<proteinExistence type="predicted"/>
<reference evidence="1 2" key="1">
    <citation type="journal article" date="2009" name="PLoS Pathog.">
        <title>Genomic evidence for the evolution of Streptococcus equi: host restriction, increased virulence, and genetic exchange with human pathogens.</title>
        <authorList>
            <person name="Holden M.T.G."/>
            <person name="Heather Z."/>
            <person name="Paillot R."/>
            <person name="Steward K.F."/>
            <person name="Webb K."/>
            <person name="Ainslie F."/>
            <person name="Jourdan T."/>
            <person name="Bason N.C."/>
            <person name="Holroyd N.E."/>
            <person name="Mungall K."/>
            <person name="Quail M.A."/>
            <person name="Sanders M."/>
            <person name="Simmonds M."/>
            <person name="Willey D."/>
            <person name="Brooks K."/>
            <person name="Aanensen D.M."/>
            <person name="Spratt B.G."/>
            <person name="Jolley K.A."/>
            <person name="Maiden M.C.J."/>
            <person name="Kehoe M."/>
            <person name="Chanter N."/>
            <person name="Bentley S.D."/>
            <person name="Robinson C."/>
            <person name="Maskell D.J."/>
            <person name="Parkhill J."/>
            <person name="Waller A.S."/>
        </authorList>
    </citation>
    <scope>NUCLEOTIDE SEQUENCE [LARGE SCALE GENOMIC DNA]</scope>
    <source>
        <strain evidence="1 2">4047</strain>
    </source>
</reference>
<dbReference type="KEGG" id="seu:SEQ_0191"/>
<dbReference type="HOGENOM" id="CLU_1266269_0_0_9"/>
<gene>
    <name evidence="1" type="ordered locus">SEQ_0191</name>
</gene>
<dbReference type="GO" id="GO:0003677">
    <property type="term" value="F:DNA binding"/>
    <property type="evidence" value="ECO:0007669"/>
    <property type="project" value="UniProtKB-KW"/>
</dbReference>
<organism evidence="1 2">
    <name type="scientific">Streptococcus equi subsp. equi (strain 4047)</name>
    <dbReference type="NCBI Taxonomy" id="553482"/>
    <lineage>
        <taxon>Bacteria</taxon>
        <taxon>Bacillati</taxon>
        <taxon>Bacillota</taxon>
        <taxon>Bacilli</taxon>
        <taxon>Lactobacillales</taxon>
        <taxon>Streptococcaceae</taxon>
        <taxon>Streptococcus</taxon>
    </lineage>
</organism>
<keyword evidence="1" id="KW-0238">DNA-binding</keyword>
<dbReference type="OrthoDB" id="9899882at2"/>
<dbReference type="EMBL" id="FM204883">
    <property type="protein sequence ID" value="CAW92201.1"/>
    <property type="molecule type" value="Genomic_DNA"/>
</dbReference>